<feature type="transmembrane region" description="Helical" evidence="1">
    <location>
        <begin position="45"/>
        <end position="65"/>
    </location>
</feature>
<dbReference type="AlphaFoldDB" id="A0A3M2HKH4"/>
<sequence length="151" mass="17366">MSSPSNPSFECSWQASGLLLSLYLAALVLACFTLVVLPIPTWAQVIVLIMCLLHAIWVIPGSILLSRRSSWRALRHAEQGWSLWSRRTGWQPVQLRPDSLALPMVVILRYRMPGDRFSRGICIPRGAMPAEQHRRLRLRLKFSRHRWAEPE</sequence>
<dbReference type="OrthoDB" id="7030636at2"/>
<protein>
    <recommendedName>
        <fullName evidence="4">Toxin CptA</fullName>
    </recommendedName>
</protein>
<dbReference type="Pfam" id="PF07254">
    <property type="entry name" value="Cpta_toxin"/>
    <property type="match status" value="1"/>
</dbReference>
<dbReference type="Proteomes" id="UP000269774">
    <property type="component" value="Unassembled WGS sequence"/>
</dbReference>
<evidence type="ECO:0008006" key="4">
    <source>
        <dbReference type="Google" id="ProtNLM"/>
    </source>
</evidence>
<proteinExistence type="predicted"/>
<evidence type="ECO:0000313" key="3">
    <source>
        <dbReference type="Proteomes" id="UP000269774"/>
    </source>
</evidence>
<organism evidence="2 3">
    <name type="scientific">Stutzerimonas zhaodongensis</name>
    <dbReference type="NCBI Taxonomy" id="1176257"/>
    <lineage>
        <taxon>Bacteria</taxon>
        <taxon>Pseudomonadati</taxon>
        <taxon>Pseudomonadota</taxon>
        <taxon>Gammaproteobacteria</taxon>
        <taxon>Pseudomonadales</taxon>
        <taxon>Pseudomonadaceae</taxon>
        <taxon>Stutzerimonas</taxon>
    </lineage>
</organism>
<keyword evidence="1" id="KW-1133">Transmembrane helix</keyword>
<dbReference type="EMBL" id="RFFM01000002">
    <property type="protein sequence ID" value="RMH90226.1"/>
    <property type="molecule type" value="Genomic_DNA"/>
</dbReference>
<comment type="caution">
    <text evidence="2">The sequence shown here is derived from an EMBL/GenBank/DDBJ whole genome shotgun (WGS) entry which is preliminary data.</text>
</comment>
<feature type="transmembrane region" description="Helical" evidence="1">
    <location>
        <begin position="20"/>
        <end position="39"/>
    </location>
</feature>
<evidence type="ECO:0000313" key="2">
    <source>
        <dbReference type="EMBL" id="RMH90226.1"/>
    </source>
</evidence>
<gene>
    <name evidence="2" type="ORF">EA797_12025</name>
</gene>
<name>A0A3M2HKH4_9GAMM</name>
<keyword evidence="1" id="KW-0812">Transmembrane</keyword>
<keyword evidence="1" id="KW-0472">Membrane</keyword>
<accession>A0A3M2HKH4</accession>
<reference evidence="2 3" key="1">
    <citation type="submission" date="2018-10" db="EMBL/GenBank/DDBJ databases">
        <title>Pseudomonas zhaodongensis NEAU-ST5-21(T) genome.</title>
        <authorList>
            <person name="Peng J."/>
            <person name="Liu Z.-P."/>
        </authorList>
    </citation>
    <scope>NUCLEOTIDE SEQUENCE [LARGE SCALE GENOMIC DNA]</scope>
    <source>
        <strain evidence="2 3">NEAU-ST5-21</strain>
    </source>
</reference>
<dbReference type="InterPro" id="IPR009883">
    <property type="entry name" value="YgfX"/>
</dbReference>
<keyword evidence="3" id="KW-1185">Reference proteome</keyword>
<evidence type="ECO:0000256" key="1">
    <source>
        <dbReference type="SAM" id="Phobius"/>
    </source>
</evidence>
<dbReference type="RefSeq" id="WP_122165436.1">
    <property type="nucleotide sequence ID" value="NZ_JAMOIB010000002.1"/>
</dbReference>